<dbReference type="EMBL" id="JAVAMQ010000012">
    <property type="protein sequence ID" value="MDP5308089.1"/>
    <property type="molecule type" value="Genomic_DNA"/>
</dbReference>
<evidence type="ECO:0000313" key="3">
    <source>
        <dbReference type="Proteomes" id="UP001224997"/>
    </source>
</evidence>
<evidence type="ECO:0000256" key="1">
    <source>
        <dbReference type="SAM" id="SignalP"/>
    </source>
</evidence>
<keyword evidence="3" id="KW-1185">Reference proteome</keyword>
<feature type="chain" id="PRO_5045842077" description="DUF3035 domain-containing protein" evidence="1">
    <location>
        <begin position="21"/>
        <end position="91"/>
    </location>
</feature>
<accession>A0ABT9JEG4</accession>
<evidence type="ECO:0008006" key="4">
    <source>
        <dbReference type="Google" id="ProtNLM"/>
    </source>
</evidence>
<protein>
    <recommendedName>
        <fullName evidence="4">DUF3035 domain-containing protein</fullName>
    </recommendedName>
</protein>
<dbReference type="RefSeq" id="WP_305963937.1">
    <property type="nucleotide sequence ID" value="NZ_JAVAMQ010000012.1"/>
</dbReference>
<dbReference type="Proteomes" id="UP001224997">
    <property type="component" value="Unassembled WGS sequence"/>
</dbReference>
<feature type="signal peptide" evidence="1">
    <location>
        <begin position="1"/>
        <end position="20"/>
    </location>
</feature>
<name>A0ABT9JEG4_9RHOB</name>
<sequence length="91" mass="9557">MNALRRLAACLLLLSPAACATGQDTYPALLPTERILAEPRLPDHATDAADGPAAAEADSEARAAALRRRAEALRRPVIDAATRARMQSAAP</sequence>
<comment type="caution">
    <text evidence="2">The sequence shown here is derived from an EMBL/GenBank/DDBJ whole genome shotgun (WGS) entry which is preliminary data.</text>
</comment>
<organism evidence="2 3">
    <name type="scientific">Paracoccus spongiarum</name>
    <dbReference type="NCBI Taxonomy" id="3064387"/>
    <lineage>
        <taxon>Bacteria</taxon>
        <taxon>Pseudomonadati</taxon>
        <taxon>Pseudomonadota</taxon>
        <taxon>Alphaproteobacteria</taxon>
        <taxon>Rhodobacterales</taxon>
        <taxon>Paracoccaceae</taxon>
        <taxon>Paracoccus</taxon>
    </lineage>
</organism>
<keyword evidence="1" id="KW-0732">Signal</keyword>
<proteinExistence type="predicted"/>
<gene>
    <name evidence="2" type="ORF">Q5Y72_13425</name>
</gene>
<reference evidence="2 3" key="1">
    <citation type="submission" date="2023-08" db="EMBL/GenBank/DDBJ databases">
        <authorList>
            <person name="Park J.-S."/>
        </authorList>
    </citation>
    <scope>NUCLEOTIDE SEQUENCE [LARGE SCALE GENOMIC DNA]</scope>
    <source>
        <strain evidence="2 3">2205BS29-5</strain>
    </source>
</reference>
<evidence type="ECO:0000313" key="2">
    <source>
        <dbReference type="EMBL" id="MDP5308089.1"/>
    </source>
</evidence>